<dbReference type="AlphaFoldDB" id="A0A371FXZ7"/>
<dbReference type="Proteomes" id="UP000257109">
    <property type="component" value="Unassembled WGS sequence"/>
</dbReference>
<dbReference type="OrthoDB" id="1935113at2759"/>
<reference evidence="1" key="1">
    <citation type="submission" date="2018-05" db="EMBL/GenBank/DDBJ databases">
        <title>Draft genome of Mucuna pruriens seed.</title>
        <authorList>
            <person name="Nnadi N.E."/>
            <person name="Vos R."/>
            <person name="Hasami M.H."/>
            <person name="Devisetty U.K."/>
            <person name="Aguiy J.C."/>
        </authorList>
    </citation>
    <scope>NUCLEOTIDE SEQUENCE [LARGE SCALE GENOMIC DNA]</scope>
    <source>
        <strain evidence="1">JCA_2017</strain>
    </source>
</reference>
<organism evidence="1 2">
    <name type="scientific">Mucuna pruriens</name>
    <name type="common">Velvet bean</name>
    <name type="synonym">Dolichos pruriens</name>
    <dbReference type="NCBI Taxonomy" id="157652"/>
    <lineage>
        <taxon>Eukaryota</taxon>
        <taxon>Viridiplantae</taxon>
        <taxon>Streptophyta</taxon>
        <taxon>Embryophyta</taxon>
        <taxon>Tracheophyta</taxon>
        <taxon>Spermatophyta</taxon>
        <taxon>Magnoliopsida</taxon>
        <taxon>eudicotyledons</taxon>
        <taxon>Gunneridae</taxon>
        <taxon>Pentapetalae</taxon>
        <taxon>rosids</taxon>
        <taxon>fabids</taxon>
        <taxon>Fabales</taxon>
        <taxon>Fabaceae</taxon>
        <taxon>Papilionoideae</taxon>
        <taxon>50 kb inversion clade</taxon>
        <taxon>NPAAA clade</taxon>
        <taxon>indigoferoid/millettioid clade</taxon>
        <taxon>Phaseoleae</taxon>
        <taxon>Mucuna</taxon>
    </lineage>
</organism>
<proteinExistence type="predicted"/>
<gene>
    <name evidence="1" type="ORF">CR513_35916</name>
</gene>
<sequence length="59" mass="7095">MFIQESKSEKKNKYKFCNPIARFLFETRNARFLEEVEFGGEENMRSVVFEGNLRDLIEE</sequence>
<feature type="non-terminal residue" evidence="1">
    <location>
        <position position="1"/>
    </location>
</feature>
<dbReference type="EMBL" id="QJKJ01007431">
    <property type="protein sequence ID" value="RDX83195.1"/>
    <property type="molecule type" value="Genomic_DNA"/>
</dbReference>
<evidence type="ECO:0000313" key="2">
    <source>
        <dbReference type="Proteomes" id="UP000257109"/>
    </source>
</evidence>
<accession>A0A371FXZ7</accession>
<evidence type="ECO:0000313" key="1">
    <source>
        <dbReference type="EMBL" id="RDX83195.1"/>
    </source>
</evidence>
<name>A0A371FXZ7_MUCPR</name>
<comment type="caution">
    <text evidence="1">The sequence shown here is derived from an EMBL/GenBank/DDBJ whole genome shotgun (WGS) entry which is preliminary data.</text>
</comment>
<protein>
    <submittedName>
        <fullName evidence="1">Uncharacterized protein</fullName>
    </submittedName>
</protein>
<keyword evidence="2" id="KW-1185">Reference proteome</keyword>